<evidence type="ECO:0000313" key="3">
    <source>
        <dbReference type="Proteomes" id="UP001497482"/>
    </source>
</evidence>
<proteinExistence type="predicted"/>
<organism evidence="2 3">
    <name type="scientific">Knipowitschia caucasica</name>
    <name type="common">Caucasian dwarf goby</name>
    <name type="synonym">Pomatoschistus caucasicus</name>
    <dbReference type="NCBI Taxonomy" id="637954"/>
    <lineage>
        <taxon>Eukaryota</taxon>
        <taxon>Metazoa</taxon>
        <taxon>Chordata</taxon>
        <taxon>Craniata</taxon>
        <taxon>Vertebrata</taxon>
        <taxon>Euteleostomi</taxon>
        <taxon>Actinopterygii</taxon>
        <taxon>Neopterygii</taxon>
        <taxon>Teleostei</taxon>
        <taxon>Neoteleostei</taxon>
        <taxon>Acanthomorphata</taxon>
        <taxon>Gobiaria</taxon>
        <taxon>Gobiiformes</taxon>
        <taxon>Gobioidei</taxon>
        <taxon>Gobiidae</taxon>
        <taxon>Gobiinae</taxon>
        <taxon>Knipowitschia</taxon>
    </lineage>
</organism>
<dbReference type="AlphaFoldDB" id="A0AAV2KR88"/>
<dbReference type="EMBL" id="OZ035841">
    <property type="protein sequence ID" value="CAL1591273.1"/>
    <property type="molecule type" value="Genomic_DNA"/>
</dbReference>
<sequence length="113" mass="11638">MFLVKDGNGNFGSDRDALPAGGRTLRWKSSSRRKVVSVLASSGTASHPDERLNGVSGNGDNSAALLWLDVRGGSAPAMFSPSALFSSPLSHAQTPVDSVTTECDGAAEAISTM</sequence>
<protein>
    <submittedName>
        <fullName evidence="2">Uncharacterized protein</fullName>
    </submittedName>
</protein>
<feature type="region of interest" description="Disordered" evidence="1">
    <location>
        <begin position="1"/>
        <end position="22"/>
    </location>
</feature>
<evidence type="ECO:0000313" key="2">
    <source>
        <dbReference type="EMBL" id="CAL1591273.1"/>
    </source>
</evidence>
<reference evidence="2 3" key="1">
    <citation type="submission" date="2024-04" db="EMBL/GenBank/DDBJ databases">
        <authorList>
            <person name="Waldvogel A.-M."/>
            <person name="Schoenle A."/>
        </authorList>
    </citation>
    <scope>NUCLEOTIDE SEQUENCE [LARGE SCALE GENOMIC DNA]</scope>
</reference>
<evidence type="ECO:0000256" key="1">
    <source>
        <dbReference type="SAM" id="MobiDB-lite"/>
    </source>
</evidence>
<dbReference type="Proteomes" id="UP001497482">
    <property type="component" value="Chromosome 19"/>
</dbReference>
<name>A0AAV2KR88_KNICA</name>
<keyword evidence="3" id="KW-1185">Reference proteome</keyword>
<gene>
    <name evidence="2" type="ORF">KC01_LOCUS20655</name>
</gene>
<accession>A0AAV2KR88</accession>